<dbReference type="EMBL" id="ML993580">
    <property type="protein sequence ID" value="KAF2172675.1"/>
    <property type="molecule type" value="Genomic_DNA"/>
</dbReference>
<accession>A0A6A6D0H0</accession>
<organism evidence="2 3">
    <name type="scientific">Zasmidium cellare ATCC 36951</name>
    <dbReference type="NCBI Taxonomy" id="1080233"/>
    <lineage>
        <taxon>Eukaryota</taxon>
        <taxon>Fungi</taxon>
        <taxon>Dikarya</taxon>
        <taxon>Ascomycota</taxon>
        <taxon>Pezizomycotina</taxon>
        <taxon>Dothideomycetes</taxon>
        <taxon>Dothideomycetidae</taxon>
        <taxon>Mycosphaerellales</taxon>
        <taxon>Mycosphaerellaceae</taxon>
        <taxon>Zasmidium</taxon>
    </lineage>
</organism>
<feature type="region of interest" description="Disordered" evidence="1">
    <location>
        <begin position="1"/>
        <end position="38"/>
    </location>
</feature>
<feature type="compositionally biased region" description="Basic and acidic residues" evidence="1">
    <location>
        <begin position="1"/>
        <end position="12"/>
    </location>
</feature>
<dbReference type="AlphaFoldDB" id="A0A6A6D0H0"/>
<dbReference type="RefSeq" id="XP_033673564.1">
    <property type="nucleotide sequence ID" value="XM_033811183.1"/>
</dbReference>
<evidence type="ECO:0000256" key="1">
    <source>
        <dbReference type="SAM" id="MobiDB-lite"/>
    </source>
</evidence>
<sequence>MDSKTSLHDSDRMSFLSTTTDDLPPPYEDLSRPPSSILTDISSATITGPTAPIPSRPFPTAFNLYYPWHGKPISRNTKFFIGEHLEQPCNAVVLGREWTGIVLTIHEGIEGDSPVIASTYVKKAWSNTSAVTLTSIVGADGHPVEHEVEMHAGFKHVSWTFSVEVSNADEKPHVEKFEWRLSHGKEVKDLDKWSWGWKLVRLDGPSISQPSASSSKRENRDHGFTSDGKEVVAVWAANSHWSKSKIGKFQFLGSGARGDLGKAWSLMAVATVLKLWQGGLSRSSGGGGFAAGGGSA</sequence>
<name>A0A6A6D0H0_ZASCE</name>
<dbReference type="GeneID" id="54564455"/>
<dbReference type="OrthoDB" id="3431997at2759"/>
<keyword evidence="3" id="KW-1185">Reference proteome</keyword>
<protein>
    <submittedName>
        <fullName evidence="2">Uncharacterized protein</fullName>
    </submittedName>
</protein>
<gene>
    <name evidence="2" type="ORF">M409DRAFT_49222</name>
</gene>
<evidence type="ECO:0000313" key="2">
    <source>
        <dbReference type="EMBL" id="KAF2172675.1"/>
    </source>
</evidence>
<evidence type="ECO:0000313" key="3">
    <source>
        <dbReference type="Proteomes" id="UP000799537"/>
    </source>
</evidence>
<proteinExistence type="predicted"/>
<dbReference type="Proteomes" id="UP000799537">
    <property type="component" value="Unassembled WGS sequence"/>
</dbReference>
<reference evidence="2" key="1">
    <citation type="journal article" date="2020" name="Stud. Mycol.">
        <title>101 Dothideomycetes genomes: a test case for predicting lifestyles and emergence of pathogens.</title>
        <authorList>
            <person name="Haridas S."/>
            <person name="Albert R."/>
            <person name="Binder M."/>
            <person name="Bloem J."/>
            <person name="Labutti K."/>
            <person name="Salamov A."/>
            <person name="Andreopoulos B."/>
            <person name="Baker S."/>
            <person name="Barry K."/>
            <person name="Bills G."/>
            <person name="Bluhm B."/>
            <person name="Cannon C."/>
            <person name="Castanera R."/>
            <person name="Culley D."/>
            <person name="Daum C."/>
            <person name="Ezra D."/>
            <person name="Gonzalez J."/>
            <person name="Henrissat B."/>
            <person name="Kuo A."/>
            <person name="Liang C."/>
            <person name="Lipzen A."/>
            <person name="Lutzoni F."/>
            <person name="Magnuson J."/>
            <person name="Mondo S."/>
            <person name="Nolan M."/>
            <person name="Ohm R."/>
            <person name="Pangilinan J."/>
            <person name="Park H.-J."/>
            <person name="Ramirez L."/>
            <person name="Alfaro M."/>
            <person name="Sun H."/>
            <person name="Tritt A."/>
            <person name="Yoshinaga Y."/>
            <person name="Zwiers L.-H."/>
            <person name="Turgeon B."/>
            <person name="Goodwin S."/>
            <person name="Spatafora J."/>
            <person name="Crous P."/>
            <person name="Grigoriev I."/>
        </authorList>
    </citation>
    <scope>NUCLEOTIDE SEQUENCE</scope>
    <source>
        <strain evidence="2">ATCC 36951</strain>
    </source>
</reference>